<protein>
    <submittedName>
        <fullName evidence="2">Uncharacterized protein</fullName>
    </submittedName>
</protein>
<name>A0A843VR82_COLES</name>
<proteinExistence type="predicted"/>
<feature type="transmembrane region" description="Helical" evidence="1">
    <location>
        <begin position="505"/>
        <end position="526"/>
    </location>
</feature>
<keyword evidence="3" id="KW-1185">Reference proteome</keyword>
<dbReference type="EMBL" id="NMUH01001595">
    <property type="protein sequence ID" value="MQL93759.1"/>
    <property type="molecule type" value="Genomic_DNA"/>
</dbReference>
<gene>
    <name evidence="2" type="ORF">Taro_026412</name>
</gene>
<feature type="transmembrane region" description="Helical" evidence="1">
    <location>
        <begin position="547"/>
        <end position="572"/>
    </location>
</feature>
<dbReference type="AlphaFoldDB" id="A0A843VR82"/>
<evidence type="ECO:0000313" key="2">
    <source>
        <dbReference type="EMBL" id="MQL93759.1"/>
    </source>
</evidence>
<evidence type="ECO:0000313" key="3">
    <source>
        <dbReference type="Proteomes" id="UP000652761"/>
    </source>
</evidence>
<sequence>MIAVATHFPVATGFSVPMLCLVATRLALRTFKWGMRQVTWLHSVTEGARLVSRGRGRRVPLLAARGSGLVAIVTRASGCFLSVSSWFRGPILGCQSMVALACMASRSRGVSEVRGGSICRPSSLWRSEVAVLMVNVVLTWLLRVLDGCAEGCFRFVPDSVGTGNPYWASFARFTPLLPLGRSSSSWELGVERVVEAAVPPYVVSSSESECCELKYLSELRVVLCKFSEFVCMLKDGCSCCRSASVASVVARCVSVVVVRMVVDSLAVVFSVWRTLAGMSMCSALASLLELSRCSVCHVESLVEHCDTCLWLFVGLVLAGCELCCGCVALWVEDCSVLVSTVVVLPQGLTYVVDLAGAFWSVFPEPCLGGSGGGCRIGQLVSLFVSELSRLCWWDFVCPHGRVVCFVSHALHALLDGGLSELLTDISCVVLGNNILCRALLATEWVAGWLAPTTGSIGGYNRAVFGWRFLLFGPNLVSLGTWWIGSLSGFVVSVYCLSMFPSHVWLWVWLVGVSGMEHPVGLPLCWCRDCRVCRDTRRGVCPVGRDLIAMRWLVMIRIAVATCFPVATGFTVATLCPVATRCFRGSGSTWGVGVCPRASLPLGPSGAERGPPSLGAFEGVFGAMSVLELAAELVDSGAEGKT</sequence>
<organism evidence="2 3">
    <name type="scientific">Colocasia esculenta</name>
    <name type="common">Wild taro</name>
    <name type="synonym">Arum esculentum</name>
    <dbReference type="NCBI Taxonomy" id="4460"/>
    <lineage>
        <taxon>Eukaryota</taxon>
        <taxon>Viridiplantae</taxon>
        <taxon>Streptophyta</taxon>
        <taxon>Embryophyta</taxon>
        <taxon>Tracheophyta</taxon>
        <taxon>Spermatophyta</taxon>
        <taxon>Magnoliopsida</taxon>
        <taxon>Liliopsida</taxon>
        <taxon>Araceae</taxon>
        <taxon>Aroideae</taxon>
        <taxon>Colocasieae</taxon>
        <taxon>Colocasia</taxon>
    </lineage>
</organism>
<feature type="transmembrane region" description="Helical" evidence="1">
    <location>
        <begin position="6"/>
        <end position="28"/>
    </location>
</feature>
<comment type="caution">
    <text evidence="2">The sequence shown here is derived from an EMBL/GenBank/DDBJ whole genome shotgun (WGS) entry which is preliminary data.</text>
</comment>
<dbReference type="Proteomes" id="UP000652761">
    <property type="component" value="Unassembled WGS sequence"/>
</dbReference>
<keyword evidence="1" id="KW-0472">Membrane</keyword>
<keyword evidence="1" id="KW-1133">Transmembrane helix</keyword>
<feature type="transmembrane region" description="Helical" evidence="1">
    <location>
        <begin position="309"/>
        <end position="331"/>
    </location>
</feature>
<evidence type="ECO:0000256" key="1">
    <source>
        <dbReference type="SAM" id="Phobius"/>
    </source>
</evidence>
<reference evidence="2" key="1">
    <citation type="submission" date="2017-07" db="EMBL/GenBank/DDBJ databases">
        <title>Taro Niue Genome Assembly and Annotation.</title>
        <authorList>
            <person name="Atibalentja N."/>
            <person name="Keating K."/>
            <person name="Fields C.J."/>
        </authorList>
    </citation>
    <scope>NUCLEOTIDE SEQUENCE</scope>
    <source>
        <strain evidence="2">Niue_2</strain>
        <tissue evidence="2">Leaf</tissue>
    </source>
</reference>
<accession>A0A843VR82</accession>
<keyword evidence="1" id="KW-0812">Transmembrane</keyword>
<feature type="non-terminal residue" evidence="2">
    <location>
        <position position="1"/>
    </location>
</feature>